<feature type="region of interest" description="Disordered" evidence="1">
    <location>
        <begin position="440"/>
        <end position="483"/>
    </location>
</feature>
<keyword evidence="4" id="KW-1185">Reference proteome</keyword>
<keyword evidence="2" id="KW-0472">Membrane</keyword>
<sequence length="562" mass="56055">MSEPSKSPSEGRRSEAVLGPFTVRDLTLGGGVVITFVASLLPLFDRFLFANLWNASNLFFLAIGVLGPIAAAALFAWRRVEPKRSLRIGSLSVDQFASVVAVLSTAFYLILTVTTLTAGAVVGLLGGLAMLAATTLARLIPPFAADFDGRVEVPAHVTARDAVPAVRRPKPAAGAAGAARPDGSGEPAGSKPGTDGSPAGAVAGGVGGAAAAGAAAAGSAWGAHQDDGAWVPPASGPGRSGQAEGRAPAGVPSADDVAPAETSRPAGAEDVGPGDGVPAAGVGAESARAAAGSVDVGAADLLASPDELDGGLGPESSPAPVLPSAPEAAPRAERDEAVHQGAQYPESAREDATPRGAAAVGALGGLGAVNAGDGAALEATEAHVAGRADGEGAASSASGQPSTHGERGREEADAAPMDHFGEADGEMYGAPEPVAPVVESPVRERPEAGAPSAERPAAERAAREGLGGPATAVFPASSRGAGVPHEDIAATKAYEEPEPYEAFWFAVSERRTAVDPTTGQPVFELHPGQWILALQDRGREFVVQSSDGRIGVLRELAGIERG</sequence>
<gene>
    <name evidence="3" type="ORF">SCMU_33180</name>
</gene>
<feature type="region of interest" description="Disordered" evidence="1">
    <location>
        <begin position="162"/>
        <end position="202"/>
    </location>
</feature>
<reference evidence="3 4" key="1">
    <citation type="journal article" date="2021" name="J. Biosci. Bioeng.">
        <title>Identification and characterization of a chc gene cluster responsible for the aromatization pathway of cyclohexanecarboxylate degradation in Sinomonas cyclohexanicum ATCC 51369.</title>
        <authorList>
            <person name="Yamamoto T."/>
            <person name="Hasegawa Y."/>
            <person name="Lau P.C.K."/>
            <person name="Iwaki H."/>
        </authorList>
    </citation>
    <scope>NUCLEOTIDE SEQUENCE [LARGE SCALE GENOMIC DNA]</scope>
    <source>
        <strain evidence="3 4">ATCC 51369</strain>
    </source>
</reference>
<protein>
    <submittedName>
        <fullName evidence="3">Uncharacterized protein</fullName>
    </submittedName>
</protein>
<feature type="compositionally biased region" description="Low complexity" evidence="1">
    <location>
        <begin position="162"/>
        <end position="182"/>
    </location>
</feature>
<evidence type="ECO:0000256" key="2">
    <source>
        <dbReference type="SAM" id="Phobius"/>
    </source>
</evidence>
<feature type="region of interest" description="Disordered" evidence="1">
    <location>
        <begin position="387"/>
        <end position="412"/>
    </location>
</feature>
<dbReference type="EMBL" id="AP024525">
    <property type="protein sequence ID" value="BCT77476.1"/>
    <property type="molecule type" value="Genomic_DNA"/>
</dbReference>
<proteinExistence type="predicted"/>
<feature type="region of interest" description="Disordered" evidence="1">
    <location>
        <begin position="223"/>
        <end position="280"/>
    </location>
</feature>
<feature type="region of interest" description="Disordered" evidence="1">
    <location>
        <begin position="303"/>
        <end position="354"/>
    </location>
</feature>
<evidence type="ECO:0000313" key="4">
    <source>
        <dbReference type="Proteomes" id="UP001319861"/>
    </source>
</evidence>
<keyword evidence="2" id="KW-0812">Transmembrane</keyword>
<dbReference type="Proteomes" id="UP001319861">
    <property type="component" value="Chromosome"/>
</dbReference>
<evidence type="ECO:0000313" key="3">
    <source>
        <dbReference type="EMBL" id="BCT77476.1"/>
    </source>
</evidence>
<feature type="transmembrane region" description="Helical" evidence="2">
    <location>
        <begin position="56"/>
        <end position="77"/>
    </location>
</feature>
<keyword evidence="2" id="KW-1133">Transmembrane helix</keyword>
<feature type="transmembrane region" description="Helical" evidence="2">
    <location>
        <begin position="21"/>
        <end position="44"/>
    </location>
</feature>
<evidence type="ECO:0000256" key="1">
    <source>
        <dbReference type="SAM" id="MobiDB-lite"/>
    </source>
</evidence>
<organism evidence="3 4">
    <name type="scientific">Sinomonas cyclohexanicum</name>
    <name type="common">Corynebacterium cyclohexanicum</name>
    <dbReference type="NCBI Taxonomy" id="322009"/>
    <lineage>
        <taxon>Bacteria</taxon>
        <taxon>Bacillati</taxon>
        <taxon>Actinomycetota</taxon>
        <taxon>Actinomycetes</taxon>
        <taxon>Micrococcales</taxon>
        <taxon>Micrococcaceae</taxon>
        <taxon>Sinomonas</taxon>
    </lineage>
</organism>
<feature type="transmembrane region" description="Helical" evidence="2">
    <location>
        <begin position="89"/>
        <end position="110"/>
    </location>
</feature>
<dbReference type="RefSeq" id="WP_229230180.1">
    <property type="nucleotide sequence ID" value="NZ_AP024525.1"/>
</dbReference>
<name>A0ABM7PYU1_SINCY</name>
<accession>A0ABM7PYU1</accession>
<feature type="transmembrane region" description="Helical" evidence="2">
    <location>
        <begin position="116"/>
        <end position="140"/>
    </location>
</feature>
<feature type="compositionally biased region" description="Low complexity" evidence="1">
    <location>
        <begin position="391"/>
        <end position="402"/>
    </location>
</feature>